<protein>
    <recommendedName>
        <fullName evidence="2">YTH domain-containing protein</fullName>
    </recommendedName>
</protein>
<dbReference type="CDD" id="cd21134">
    <property type="entry name" value="YTH"/>
    <property type="match status" value="1"/>
</dbReference>
<evidence type="ECO:0000313" key="3">
    <source>
        <dbReference type="EMBL" id="WFD27711.1"/>
    </source>
</evidence>
<sequence length="478" mass="52900">MDDGRNDAADPGMAHWPSLPKSLRRNHSISTSQLPFSGAQAPPSQIWQSRASFPSIWSDAPWSVDQHSDVASQQSIDHGSDMPRKYSLCSDYDPHTRAQLRTSPNPDVSWHSHHMRRLWGANTPRHSAPQTFLEETIAKLGTSARSSTSAYDTSAMRPVGSLPAAALNKEEATSKPHRRFSVSGQKPVIMHQTRSLGAYRVTDWTHSSVSQDPSHRPVAPKESAIDPSHMLSHLNLQEGPSSYTMWSSRPEDENLAPESLSTPHKESTVETAASVSPYGASEQTSKAPVVYMPAAPIPPGLPTWPPSPGYAAPYMQPPGVLTLPPPQRAFVIKSFTDVDVQRSMDHGVWTSTEKGNQRLDRAWKQSHTLGPIYLFFSVNGSGRFCGLAQMTSGLDYNQSSDIWADGSRWKGLFHVHWLLIKDVPNVQFRHICLYSTYFPFTPDTADLRPMTKSRDTQELLPEAALAALQIFIGYTSPD</sequence>
<evidence type="ECO:0000313" key="4">
    <source>
        <dbReference type="Proteomes" id="UP001213623"/>
    </source>
</evidence>
<feature type="domain" description="YTH" evidence="2">
    <location>
        <begin position="327"/>
        <end position="471"/>
    </location>
</feature>
<evidence type="ECO:0000256" key="1">
    <source>
        <dbReference type="SAM" id="MobiDB-lite"/>
    </source>
</evidence>
<dbReference type="EMBL" id="CP119895">
    <property type="protein sequence ID" value="WFD27711.1"/>
    <property type="molecule type" value="Genomic_DNA"/>
</dbReference>
<organism evidence="3 4">
    <name type="scientific">Malassezia nana</name>
    <dbReference type="NCBI Taxonomy" id="180528"/>
    <lineage>
        <taxon>Eukaryota</taxon>
        <taxon>Fungi</taxon>
        <taxon>Dikarya</taxon>
        <taxon>Basidiomycota</taxon>
        <taxon>Ustilaginomycotina</taxon>
        <taxon>Malasseziomycetes</taxon>
        <taxon>Malasseziales</taxon>
        <taxon>Malasseziaceae</taxon>
        <taxon>Malassezia</taxon>
    </lineage>
</organism>
<feature type="region of interest" description="Disordered" evidence="1">
    <location>
        <begin position="1"/>
        <end position="45"/>
    </location>
</feature>
<dbReference type="InterPro" id="IPR045168">
    <property type="entry name" value="YTH_prot"/>
</dbReference>
<dbReference type="GO" id="GO:1990247">
    <property type="term" value="F:N6-methyladenosine-containing RNA reader activity"/>
    <property type="evidence" value="ECO:0007669"/>
    <property type="project" value="TreeGrafter"/>
</dbReference>
<keyword evidence="4" id="KW-1185">Reference proteome</keyword>
<dbReference type="PANTHER" id="PTHR12357:SF89">
    <property type="entry name" value="YTH DOMAIN-CONTAINING FAMILY PROTEIN"/>
    <property type="match status" value="1"/>
</dbReference>
<reference evidence="3" key="1">
    <citation type="submission" date="2023-03" db="EMBL/GenBank/DDBJ databases">
        <title>Mating type loci evolution in Malassezia.</title>
        <authorList>
            <person name="Coelho M.A."/>
        </authorList>
    </citation>
    <scope>NUCLEOTIDE SEQUENCE</scope>
    <source>
        <strain evidence="3">CBS 9557</strain>
    </source>
</reference>
<dbReference type="PROSITE" id="PS50882">
    <property type="entry name" value="YTH"/>
    <property type="match status" value="1"/>
</dbReference>
<dbReference type="AlphaFoldDB" id="A0AAF0J326"/>
<dbReference type="GO" id="GO:0005737">
    <property type="term" value="C:cytoplasm"/>
    <property type="evidence" value="ECO:0007669"/>
    <property type="project" value="TreeGrafter"/>
</dbReference>
<dbReference type="GO" id="GO:0003729">
    <property type="term" value="F:mRNA binding"/>
    <property type="evidence" value="ECO:0007669"/>
    <property type="project" value="TreeGrafter"/>
</dbReference>
<name>A0AAF0J326_9BASI</name>
<dbReference type="PANTHER" id="PTHR12357">
    <property type="entry name" value="YTH YT521-B HOMOLOGY DOMAIN-CONTAINING"/>
    <property type="match status" value="1"/>
</dbReference>
<gene>
    <name evidence="3" type="ORF">MNAN1_002716</name>
</gene>
<evidence type="ECO:0000259" key="2">
    <source>
        <dbReference type="PROSITE" id="PS50882"/>
    </source>
</evidence>
<dbReference type="Proteomes" id="UP001213623">
    <property type="component" value="Chromosome 4"/>
</dbReference>
<accession>A0AAF0J326</accession>
<dbReference type="GO" id="GO:0061157">
    <property type="term" value="P:mRNA destabilization"/>
    <property type="evidence" value="ECO:0007669"/>
    <property type="project" value="TreeGrafter"/>
</dbReference>
<dbReference type="Gene3D" id="3.10.590.10">
    <property type="entry name" value="ph1033 like domains"/>
    <property type="match status" value="1"/>
</dbReference>
<feature type="region of interest" description="Disordered" evidence="1">
    <location>
        <begin position="239"/>
        <end position="280"/>
    </location>
</feature>
<dbReference type="Pfam" id="PF04146">
    <property type="entry name" value="YTH"/>
    <property type="match status" value="1"/>
</dbReference>
<dbReference type="InterPro" id="IPR007275">
    <property type="entry name" value="YTH_domain"/>
</dbReference>
<proteinExistence type="predicted"/>